<keyword evidence="5 6" id="KW-0472">Membrane</keyword>
<dbReference type="InterPro" id="IPR050833">
    <property type="entry name" value="Poly_Biosynth_Transport"/>
</dbReference>
<dbReference type="PANTHER" id="PTHR30250">
    <property type="entry name" value="PST FAMILY PREDICTED COLANIC ACID TRANSPORTER"/>
    <property type="match status" value="1"/>
</dbReference>
<feature type="transmembrane region" description="Helical" evidence="6">
    <location>
        <begin position="145"/>
        <end position="164"/>
    </location>
</feature>
<feature type="transmembrane region" description="Helical" evidence="6">
    <location>
        <begin position="87"/>
        <end position="108"/>
    </location>
</feature>
<feature type="transmembrane region" description="Helical" evidence="6">
    <location>
        <begin position="417"/>
        <end position="437"/>
    </location>
</feature>
<evidence type="ECO:0000256" key="2">
    <source>
        <dbReference type="ARBA" id="ARBA00022475"/>
    </source>
</evidence>
<feature type="transmembrane region" description="Helical" evidence="6">
    <location>
        <begin position="386"/>
        <end position="405"/>
    </location>
</feature>
<evidence type="ECO:0000256" key="1">
    <source>
        <dbReference type="ARBA" id="ARBA00004651"/>
    </source>
</evidence>
<dbReference type="EMBL" id="JBJHZX010000004">
    <property type="protein sequence ID" value="MFL0194641.1"/>
    <property type="molecule type" value="Genomic_DNA"/>
</dbReference>
<organism evidence="7 8">
    <name type="scientific">Candidatus Clostridium eludens</name>
    <dbReference type="NCBI Taxonomy" id="3381663"/>
    <lineage>
        <taxon>Bacteria</taxon>
        <taxon>Bacillati</taxon>
        <taxon>Bacillota</taxon>
        <taxon>Clostridia</taxon>
        <taxon>Eubacteriales</taxon>
        <taxon>Clostridiaceae</taxon>
        <taxon>Clostridium</taxon>
    </lineage>
</organism>
<feature type="transmembrane region" description="Helical" evidence="6">
    <location>
        <begin position="43"/>
        <end position="66"/>
    </location>
</feature>
<reference evidence="7 8" key="1">
    <citation type="submission" date="2024-11" db="EMBL/GenBank/DDBJ databases">
        <authorList>
            <person name="Heng Y.C."/>
            <person name="Lim A.C.H."/>
            <person name="Lee J.K.Y."/>
            <person name="Kittelmann S."/>
        </authorList>
    </citation>
    <scope>NUCLEOTIDE SEQUENCE [LARGE SCALE GENOMIC DNA]</scope>
    <source>
        <strain evidence="7 8">WILCCON 0269</strain>
    </source>
</reference>
<keyword evidence="3 6" id="KW-0812">Transmembrane</keyword>
<feature type="transmembrane region" description="Helical" evidence="6">
    <location>
        <begin position="114"/>
        <end position="136"/>
    </location>
</feature>
<feature type="transmembrane region" description="Helical" evidence="6">
    <location>
        <begin position="289"/>
        <end position="308"/>
    </location>
</feature>
<dbReference type="CDD" id="cd13128">
    <property type="entry name" value="MATE_Wzx_like"/>
    <property type="match status" value="1"/>
</dbReference>
<feature type="transmembrane region" description="Helical" evidence="6">
    <location>
        <begin position="210"/>
        <end position="229"/>
    </location>
</feature>
<dbReference type="PANTHER" id="PTHR30250:SF11">
    <property type="entry name" value="O-ANTIGEN TRANSPORTER-RELATED"/>
    <property type="match status" value="1"/>
</dbReference>
<evidence type="ECO:0000256" key="4">
    <source>
        <dbReference type="ARBA" id="ARBA00022989"/>
    </source>
</evidence>
<proteinExistence type="predicted"/>
<comment type="subcellular location">
    <subcellularLocation>
        <location evidence="1">Cell membrane</location>
        <topology evidence="1">Multi-pass membrane protein</topology>
    </subcellularLocation>
</comment>
<evidence type="ECO:0000256" key="6">
    <source>
        <dbReference type="SAM" id="Phobius"/>
    </source>
</evidence>
<keyword evidence="8" id="KW-1185">Reference proteome</keyword>
<dbReference type="Pfam" id="PF01943">
    <property type="entry name" value="Polysacc_synt"/>
    <property type="match status" value="1"/>
</dbReference>
<gene>
    <name evidence="7" type="ORF">ACJDU8_03505</name>
</gene>
<dbReference type="RefSeq" id="WP_406790768.1">
    <property type="nucleotide sequence ID" value="NZ_JBJHZX010000004.1"/>
</dbReference>
<feature type="transmembrane region" description="Helical" evidence="6">
    <location>
        <begin position="357"/>
        <end position="380"/>
    </location>
</feature>
<feature type="transmembrane region" description="Helical" evidence="6">
    <location>
        <begin position="12"/>
        <end position="31"/>
    </location>
</feature>
<feature type="transmembrane region" description="Helical" evidence="6">
    <location>
        <begin position="443"/>
        <end position="463"/>
    </location>
</feature>
<evidence type="ECO:0000256" key="3">
    <source>
        <dbReference type="ARBA" id="ARBA00022692"/>
    </source>
</evidence>
<name>A0ABW8SH32_9CLOT</name>
<keyword evidence="4 6" id="KW-1133">Transmembrane helix</keyword>
<dbReference type="Proteomes" id="UP001623660">
    <property type="component" value="Unassembled WGS sequence"/>
</dbReference>
<evidence type="ECO:0000313" key="8">
    <source>
        <dbReference type="Proteomes" id="UP001623660"/>
    </source>
</evidence>
<dbReference type="InterPro" id="IPR002797">
    <property type="entry name" value="Polysacc_synth"/>
</dbReference>
<comment type="caution">
    <text evidence="7">The sequence shown here is derived from an EMBL/GenBank/DDBJ whole genome shotgun (WGS) entry which is preliminary data.</text>
</comment>
<evidence type="ECO:0000313" key="7">
    <source>
        <dbReference type="EMBL" id="MFL0194641.1"/>
    </source>
</evidence>
<keyword evidence="2" id="KW-1003">Cell membrane</keyword>
<protein>
    <submittedName>
        <fullName evidence="7">Oligosaccharide flippase family protein</fullName>
    </submittedName>
</protein>
<feature type="transmembrane region" description="Helical" evidence="6">
    <location>
        <begin position="249"/>
        <end position="268"/>
    </location>
</feature>
<accession>A0ABW8SH32</accession>
<feature type="transmembrane region" description="Helical" evidence="6">
    <location>
        <begin position="328"/>
        <end position="345"/>
    </location>
</feature>
<evidence type="ECO:0000256" key="5">
    <source>
        <dbReference type="ARBA" id="ARBA00023136"/>
    </source>
</evidence>
<sequence>MKEKSLKGNMALSAIKSLMSVVFPLISFPYVSKVLQVENVGKYNFSNSVISYFILIAGLGISSYAIREGASFREDRSKFGKFANEMFTISIVSTLVAYFLLIVCAIFVSKFHSYFLLLAVLSLQIIFKTTGVEWIYSIFEDYKYITIRSIVFQVISIISLFIFVKSKNDYLNYAAITVFACGGSNILNYIHAKKYCKVRITLEIDWRKHLRPIMVIFSSIVATTIYVSADTTILGFMRGDYSVGLYSVSVKIYSIIKTVLSSVLIVSIPRLSAYFGQKKMELFEQTAKNIMDILITIMLPAIIGLLVLSREIILFISDVSYVEATKSFQYLCVALGFCMFAWFWGQCILLPLKKEKVILVATIVSSIVNIGLNFILIPIWSQDAAAITTIIAEGIAMCICMLEGYKYIKIKGTAQTFIKVTIGCIAIVAVVMALRTIKISTKPFLFVSVVCSVVIYFFTQVILRNEAILSLISEIESRKMRKKYGVDFELKSD</sequence>